<dbReference type="AlphaFoldDB" id="A0A432ZUN2"/>
<dbReference type="EMBL" id="PIQH01000001">
    <property type="protein sequence ID" value="RUO81486.1"/>
    <property type="molecule type" value="Genomic_DNA"/>
</dbReference>
<dbReference type="InterPro" id="IPR008778">
    <property type="entry name" value="Pirin_C_dom"/>
</dbReference>
<organism evidence="6 7">
    <name type="scientific">Idiomarina tyrosinivorans</name>
    <dbReference type="NCBI Taxonomy" id="1445662"/>
    <lineage>
        <taxon>Bacteria</taxon>
        <taxon>Pseudomonadati</taxon>
        <taxon>Pseudomonadota</taxon>
        <taxon>Gammaproteobacteria</taxon>
        <taxon>Alteromonadales</taxon>
        <taxon>Idiomarinaceae</taxon>
        <taxon>Idiomarina</taxon>
    </lineage>
</organism>
<feature type="domain" description="Pirin N-terminal" evidence="4">
    <location>
        <begin position="38"/>
        <end position="137"/>
    </location>
</feature>
<dbReference type="GO" id="GO:0046872">
    <property type="term" value="F:metal ion binding"/>
    <property type="evidence" value="ECO:0007669"/>
    <property type="project" value="UniProtKB-KW"/>
</dbReference>
<name>A0A432ZUN2_9GAMM</name>
<sequence length="316" mass="35530">MTRAQQDNDIEQCESELIERDSTVINHLRRPLTPWLTVDRAIPQRTLRMVGPWCFVDHFGPVAAADYQAFDVAPHPHIGLQTITWLFSGQLLHLDSLGNEQPLRAGELNVMTAGKGISHAEVADVQNQAPLHGLQLWSALPLKQEQCEPAFEHHRQCPLFSINGTMATLLVGHYENYRSPASCYHPQIAMTLTSQQPQTSKLHLKPEFEYALVVCQGRIYVDGKAVNAQQTVALGSSRSSVHIEFSTDTRALLIGGEPFPQPVTMWWNFVSQKVERLAQAAKDWQQHQPRFGNVRGYQGTRIEGPEFPNNLKQQGD</sequence>
<evidence type="ECO:0000313" key="7">
    <source>
        <dbReference type="Proteomes" id="UP000287996"/>
    </source>
</evidence>
<dbReference type="InterPro" id="IPR003829">
    <property type="entry name" value="Pirin_N_dom"/>
</dbReference>
<evidence type="ECO:0000259" key="5">
    <source>
        <dbReference type="Pfam" id="PF05726"/>
    </source>
</evidence>
<dbReference type="Pfam" id="PF05726">
    <property type="entry name" value="Pirin_C"/>
    <property type="match status" value="1"/>
</dbReference>
<dbReference type="Proteomes" id="UP000287996">
    <property type="component" value="Unassembled WGS sequence"/>
</dbReference>
<accession>A0A432ZUN2</accession>
<dbReference type="PANTHER" id="PTHR13903">
    <property type="entry name" value="PIRIN-RELATED"/>
    <property type="match status" value="1"/>
</dbReference>
<comment type="cofactor">
    <cofactor evidence="2">
        <name>Fe cation</name>
        <dbReference type="ChEBI" id="CHEBI:24875"/>
    </cofactor>
    <text evidence="2">Binds 1 Fe cation per subunit.</text>
</comment>
<dbReference type="CDD" id="cd02909">
    <property type="entry name" value="cupin_pirin_N"/>
    <property type="match status" value="1"/>
</dbReference>
<reference evidence="6 7" key="1">
    <citation type="journal article" date="2011" name="Front. Microbiol.">
        <title>Genomic signatures of strain selection and enhancement in Bacillus atrophaeus var. globigii, a historical biowarfare simulant.</title>
        <authorList>
            <person name="Gibbons H.S."/>
            <person name="Broomall S.M."/>
            <person name="McNew L.A."/>
            <person name="Daligault H."/>
            <person name="Chapman C."/>
            <person name="Bruce D."/>
            <person name="Karavis M."/>
            <person name="Krepps M."/>
            <person name="McGregor P.A."/>
            <person name="Hong C."/>
            <person name="Park K.H."/>
            <person name="Akmal A."/>
            <person name="Feldman A."/>
            <person name="Lin J.S."/>
            <person name="Chang W.E."/>
            <person name="Higgs B.W."/>
            <person name="Demirev P."/>
            <person name="Lindquist J."/>
            <person name="Liem A."/>
            <person name="Fochler E."/>
            <person name="Read T.D."/>
            <person name="Tapia R."/>
            <person name="Johnson S."/>
            <person name="Bishop-Lilly K.A."/>
            <person name="Detter C."/>
            <person name="Han C."/>
            <person name="Sozhamannan S."/>
            <person name="Rosenzweig C.N."/>
            <person name="Skowronski E.W."/>
        </authorList>
    </citation>
    <scope>NUCLEOTIDE SEQUENCE [LARGE SCALE GENOMIC DNA]</scope>
    <source>
        <strain evidence="6 7">CC-PW-9</strain>
    </source>
</reference>
<dbReference type="Pfam" id="PF02678">
    <property type="entry name" value="Pirin"/>
    <property type="match status" value="1"/>
</dbReference>
<dbReference type="SUPFAM" id="SSF51182">
    <property type="entry name" value="RmlC-like cupins"/>
    <property type="match status" value="1"/>
</dbReference>
<feature type="binding site" evidence="2">
    <location>
        <position position="121"/>
    </location>
    <ligand>
        <name>Fe cation</name>
        <dbReference type="ChEBI" id="CHEBI:24875"/>
    </ligand>
</feature>
<feature type="binding site" evidence="2">
    <location>
        <position position="119"/>
    </location>
    <ligand>
        <name>Fe cation</name>
        <dbReference type="ChEBI" id="CHEBI:24875"/>
    </ligand>
</feature>
<dbReference type="PIRSF" id="PIRSF006232">
    <property type="entry name" value="Pirin"/>
    <property type="match status" value="1"/>
</dbReference>
<dbReference type="PANTHER" id="PTHR13903:SF8">
    <property type="entry name" value="PIRIN"/>
    <property type="match status" value="1"/>
</dbReference>
<evidence type="ECO:0000259" key="4">
    <source>
        <dbReference type="Pfam" id="PF02678"/>
    </source>
</evidence>
<keyword evidence="2" id="KW-0479">Metal-binding</keyword>
<dbReference type="InterPro" id="IPR012093">
    <property type="entry name" value="Pirin"/>
</dbReference>
<feature type="binding site" evidence="2">
    <location>
        <position position="77"/>
    </location>
    <ligand>
        <name>Fe cation</name>
        <dbReference type="ChEBI" id="CHEBI:24875"/>
    </ligand>
</feature>
<evidence type="ECO:0008006" key="8">
    <source>
        <dbReference type="Google" id="ProtNLM"/>
    </source>
</evidence>
<keyword evidence="7" id="KW-1185">Reference proteome</keyword>
<evidence type="ECO:0000256" key="1">
    <source>
        <dbReference type="ARBA" id="ARBA00008416"/>
    </source>
</evidence>
<comment type="caution">
    <text evidence="6">The sequence shown here is derived from an EMBL/GenBank/DDBJ whole genome shotgun (WGS) entry which is preliminary data.</text>
</comment>
<evidence type="ECO:0000313" key="6">
    <source>
        <dbReference type="EMBL" id="RUO81486.1"/>
    </source>
</evidence>
<dbReference type="InterPro" id="IPR014710">
    <property type="entry name" value="RmlC-like_jellyroll"/>
</dbReference>
<dbReference type="InterPro" id="IPR011051">
    <property type="entry name" value="RmlC_Cupin_sf"/>
</dbReference>
<gene>
    <name evidence="6" type="ORF">CWI84_01645</name>
</gene>
<evidence type="ECO:0000256" key="2">
    <source>
        <dbReference type="PIRSR" id="PIRSR006232-1"/>
    </source>
</evidence>
<feature type="binding site" evidence="2">
    <location>
        <position position="75"/>
    </location>
    <ligand>
        <name>Fe cation</name>
        <dbReference type="ChEBI" id="CHEBI:24875"/>
    </ligand>
</feature>
<keyword evidence="2" id="KW-0408">Iron</keyword>
<dbReference type="Gene3D" id="2.60.120.10">
    <property type="entry name" value="Jelly Rolls"/>
    <property type="match status" value="2"/>
</dbReference>
<dbReference type="RefSeq" id="WP_126840827.1">
    <property type="nucleotide sequence ID" value="NZ_PIQH01000001.1"/>
</dbReference>
<comment type="similarity">
    <text evidence="1 3">Belongs to the pirin family.</text>
</comment>
<protein>
    <recommendedName>
        <fullName evidence="8">Pirin family protein</fullName>
    </recommendedName>
</protein>
<feature type="domain" description="Pirin C-terminal" evidence="5">
    <location>
        <begin position="195"/>
        <end position="287"/>
    </location>
</feature>
<dbReference type="OrthoDB" id="9780903at2"/>
<evidence type="ECO:0000256" key="3">
    <source>
        <dbReference type="RuleBase" id="RU003457"/>
    </source>
</evidence>
<proteinExistence type="inferred from homology"/>